<reference evidence="4 5" key="1">
    <citation type="submission" date="2021-03" db="EMBL/GenBank/DDBJ databases">
        <title>Genomic Encyclopedia of Type Strains, Phase IV (KMG-IV): sequencing the most valuable type-strain genomes for metagenomic binning, comparative biology and taxonomic classification.</title>
        <authorList>
            <person name="Goeker M."/>
        </authorList>
    </citation>
    <scope>NUCLEOTIDE SEQUENCE [LARGE SCALE GENOMIC DNA]</scope>
    <source>
        <strain evidence="4 5">DSM 14349</strain>
    </source>
</reference>
<sequence length="420" mass="43602">MTDEYNNNALGYGSTAEGINTTALGMASHTEGYQTYALATSAHAEGSFSNASGAASHAEGYQTIAGEQSSHAEGNASIATGIGSHAEGFLTTAGGTGAHSEGSRSTAYGGSAHAEGVSSLASGDGSHAEGLGTVASGIYAHAEGSLTTASGLVSHAEGQLSVASGPVSHAEGGNTTASGAFSHSEGFSTTVTNNHPNSHIMGIYGNSLYSSSWHLANGTSATIPGLAAVLEGATGNLYIDGTVMSPAADYAEMFETVDGLPLEPGYFVTSDKQKIRIATDEDNYILGITSGRPSVVGGAYHLNWQGKYAVDEWGRVKYEEVQIPEEKDEQGHTMMEIEPTVIKRAVLNPNFDASRSYTSRIDRPEWVAVGMLGKLLVRDDGTCVENGFCRPNRDGIATASEEGYRVLERMGANQILVVVK</sequence>
<proteinExistence type="predicted"/>
<evidence type="ECO:0000259" key="3">
    <source>
        <dbReference type="Pfam" id="PF11962"/>
    </source>
</evidence>
<dbReference type="Proteomes" id="UP001519272">
    <property type="component" value="Unassembled WGS sequence"/>
</dbReference>
<evidence type="ECO:0008006" key="6">
    <source>
        <dbReference type="Google" id="ProtNLM"/>
    </source>
</evidence>
<protein>
    <recommendedName>
        <fullName evidence="6">Peptidase G2 IMC autoproteolytic cleavage domain-containing protein</fullName>
    </recommendedName>
</protein>
<feature type="domain" description="Trimeric autotransporter adhesin YadA-like head" evidence="2">
    <location>
        <begin position="156"/>
        <end position="182"/>
    </location>
</feature>
<evidence type="ECO:0000256" key="1">
    <source>
        <dbReference type="SAM" id="MobiDB-lite"/>
    </source>
</evidence>
<evidence type="ECO:0000259" key="2">
    <source>
        <dbReference type="Pfam" id="PF05658"/>
    </source>
</evidence>
<dbReference type="Pfam" id="PF05658">
    <property type="entry name" value="YadA_head"/>
    <property type="match status" value="3"/>
</dbReference>
<feature type="domain" description="Trimeric autotransporter adhesin YadA-like head" evidence="2">
    <location>
        <begin position="114"/>
        <end position="137"/>
    </location>
</feature>
<dbReference type="InterPro" id="IPR008640">
    <property type="entry name" value="Adhesin_Head_dom"/>
</dbReference>
<dbReference type="InterPro" id="IPR011049">
    <property type="entry name" value="Serralysin-like_metalloprot_C"/>
</dbReference>
<feature type="region of interest" description="Disordered" evidence="1">
    <location>
        <begin position="90"/>
        <end position="126"/>
    </location>
</feature>
<feature type="domain" description="Peptidase G2 IMC autoproteolytic cleavage" evidence="3">
    <location>
        <begin position="229"/>
        <end position="407"/>
    </location>
</feature>
<evidence type="ECO:0000313" key="5">
    <source>
        <dbReference type="Proteomes" id="UP001519272"/>
    </source>
</evidence>
<name>A0ABS4FQI4_9BACL</name>
<dbReference type="RefSeq" id="WP_210088318.1">
    <property type="nucleotide sequence ID" value="NZ_JAGGKG010000004.1"/>
</dbReference>
<organism evidence="4 5">
    <name type="scientific">Paenibacillus turicensis</name>
    <dbReference type="NCBI Taxonomy" id="160487"/>
    <lineage>
        <taxon>Bacteria</taxon>
        <taxon>Bacillati</taxon>
        <taxon>Bacillota</taxon>
        <taxon>Bacilli</taxon>
        <taxon>Bacillales</taxon>
        <taxon>Paenibacillaceae</taxon>
        <taxon>Paenibacillus</taxon>
    </lineage>
</organism>
<dbReference type="EMBL" id="JAGGKG010000004">
    <property type="protein sequence ID" value="MBP1904649.1"/>
    <property type="molecule type" value="Genomic_DNA"/>
</dbReference>
<dbReference type="CDD" id="cd12820">
    <property type="entry name" value="LbR_YadA-like"/>
    <property type="match status" value="1"/>
</dbReference>
<accession>A0ABS4FQI4</accession>
<comment type="caution">
    <text evidence="4">The sequence shown here is derived from an EMBL/GenBank/DDBJ whole genome shotgun (WGS) entry which is preliminary data.</text>
</comment>
<feature type="domain" description="Trimeric autotransporter adhesin YadA-like head" evidence="2">
    <location>
        <begin position="9"/>
        <end position="26"/>
    </location>
</feature>
<evidence type="ECO:0000313" key="4">
    <source>
        <dbReference type="EMBL" id="MBP1904649.1"/>
    </source>
</evidence>
<gene>
    <name evidence="4" type="ORF">J2Z32_001272</name>
</gene>
<dbReference type="InterPro" id="IPR021865">
    <property type="entry name" value="Peptidase_G2"/>
</dbReference>
<keyword evidence="5" id="KW-1185">Reference proteome</keyword>
<dbReference type="SUPFAM" id="SSF101967">
    <property type="entry name" value="Adhesin YadA, collagen-binding domain"/>
    <property type="match status" value="1"/>
</dbReference>
<dbReference type="Pfam" id="PF11962">
    <property type="entry name" value="Peptidase_G2"/>
    <property type="match status" value="1"/>
</dbReference>
<dbReference type="Gene3D" id="2.40.300.10">
    <property type="entry name" value="Head decoration protein D"/>
    <property type="match status" value="1"/>
</dbReference>
<dbReference type="Gene3D" id="2.150.10.10">
    <property type="entry name" value="Serralysin-like metalloprotease, C-terminal"/>
    <property type="match status" value="2"/>
</dbReference>
<dbReference type="Gene3D" id="4.10.80.40">
    <property type="entry name" value="succinate dehydrogenase protein domain"/>
    <property type="match status" value="1"/>
</dbReference>